<dbReference type="Proteomes" id="UP000308092">
    <property type="component" value="Unassembled WGS sequence"/>
</dbReference>
<keyword evidence="3" id="KW-1185">Reference proteome</keyword>
<evidence type="ECO:0000256" key="1">
    <source>
        <dbReference type="SAM" id="MobiDB-lite"/>
    </source>
</evidence>
<accession>A0A4S3JI43</accession>
<protein>
    <submittedName>
        <fullName evidence="2">Uncharacterized protein</fullName>
    </submittedName>
</protein>
<proteinExistence type="predicted"/>
<evidence type="ECO:0000313" key="2">
    <source>
        <dbReference type="EMBL" id="THC92881.1"/>
    </source>
</evidence>
<dbReference type="AlphaFoldDB" id="A0A4S3JI43"/>
<name>A0A4S3JI43_9EURO</name>
<dbReference type="EMBL" id="SOSA01000302">
    <property type="protein sequence ID" value="THC92881.1"/>
    <property type="molecule type" value="Genomic_DNA"/>
</dbReference>
<gene>
    <name evidence="2" type="ORF">EYZ11_007633</name>
</gene>
<feature type="region of interest" description="Disordered" evidence="1">
    <location>
        <begin position="1"/>
        <end position="26"/>
    </location>
</feature>
<sequence length="26" mass="2639">MAPGRTDPDVAPLFAPGSIPERGVST</sequence>
<evidence type="ECO:0000313" key="3">
    <source>
        <dbReference type="Proteomes" id="UP000308092"/>
    </source>
</evidence>
<reference evidence="2 3" key="1">
    <citation type="submission" date="2019-03" db="EMBL/GenBank/DDBJ databases">
        <title>The genome sequence of a newly discovered highly antifungal drug resistant Aspergillus species, Aspergillus tanneri NIH 1004.</title>
        <authorList>
            <person name="Mounaud S."/>
            <person name="Singh I."/>
            <person name="Joardar V."/>
            <person name="Pakala S."/>
            <person name="Pakala S."/>
            <person name="Venepally P."/>
            <person name="Hoover J."/>
            <person name="Nierman W."/>
            <person name="Chung J."/>
            <person name="Losada L."/>
        </authorList>
    </citation>
    <scope>NUCLEOTIDE SEQUENCE [LARGE SCALE GENOMIC DNA]</scope>
    <source>
        <strain evidence="2 3">NIH1004</strain>
    </source>
</reference>
<dbReference type="VEuPathDB" id="FungiDB:EYZ11_007633"/>
<comment type="caution">
    <text evidence="2">The sequence shown here is derived from an EMBL/GenBank/DDBJ whole genome shotgun (WGS) entry which is preliminary data.</text>
</comment>
<organism evidence="2 3">
    <name type="scientific">Aspergillus tanneri</name>
    <dbReference type="NCBI Taxonomy" id="1220188"/>
    <lineage>
        <taxon>Eukaryota</taxon>
        <taxon>Fungi</taxon>
        <taxon>Dikarya</taxon>
        <taxon>Ascomycota</taxon>
        <taxon>Pezizomycotina</taxon>
        <taxon>Eurotiomycetes</taxon>
        <taxon>Eurotiomycetidae</taxon>
        <taxon>Eurotiales</taxon>
        <taxon>Aspergillaceae</taxon>
        <taxon>Aspergillus</taxon>
        <taxon>Aspergillus subgen. Circumdati</taxon>
    </lineage>
</organism>